<dbReference type="GO" id="GO:0008833">
    <property type="term" value="F:deoxyribonuclease IV (phage-T4-induced) activity"/>
    <property type="evidence" value="ECO:0007669"/>
    <property type="project" value="UniProtKB-EC"/>
</dbReference>
<dbReference type="EMBL" id="CP009509">
    <property type="protein sequence ID" value="AKB39821.1"/>
    <property type="molecule type" value="Genomic_DNA"/>
</dbReference>
<dbReference type="GeneID" id="24850471"/>
<evidence type="ECO:0000259" key="1">
    <source>
        <dbReference type="Pfam" id="PF01261"/>
    </source>
</evidence>
<keyword evidence="2" id="KW-0540">Nuclease</keyword>
<keyword evidence="2" id="KW-0255">Endonuclease</keyword>
<name>A0A0E3LEY3_METMZ</name>
<organism evidence="2 3">
    <name type="scientific">Methanosarcina mazei WWM610</name>
    <dbReference type="NCBI Taxonomy" id="1434117"/>
    <lineage>
        <taxon>Archaea</taxon>
        <taxon>Methanobacteriati</taxon>
        <taxon>Methanobacteriota</taxon>
        <taxon>Stenosarchaea group</taxon>
        <taxon>Methanomicrobia</taxon>
        <taxon>Methanosarcinales</taxon>
        <taxon>Methanosarcinaceae</taxon>
        <taxon>Methanosarcina</taxon>
    </lineage>
</organism>
<accession>A0A0E3LEY3</accession>
<gene>
    <name evidence="2" type="ORF">MSMAW_0830</name>
</gene>
<dbReference type="PANTHER" id="PTHR21445:SF0">
    <property type="entry name" value="APURINIC-APYRIMIDINIC ENDONUCLEASE"/>
    <property type="match status" value="1"/>
</dbReference>
<dbReference type="PATRIC" id="fig|1434117.4.peg.1033"/>
<reference evidence="2 3" key="1">
    <citation type="submission" date="2014-07" db="EMBL/GenBank/DDBJ databases">
        <title>Methanogenic archaea and the global carbon cycle.</title>
        <authorList>
            <person name="Henriksen J.R."/>
            <person name="Luke J."/>
            <person name="Reinhart S."/>
            <person name="Benedict M.N."/>
            <person name="Youngblut N.D."/>
            <person name="Metcalf M.E."/>
            <person name="Whitaker R.J."/>
            <person name="Metcalf W.W."/>
        </authorList>
    </citation>
    <scope>NUCLEOTIDE SEQUENCE [LARGE SCALE GENOMIC DNA]</scope>
    <source>
        <strain evidence="2 3">WWM610</strain>
    </source>
</reference>
<dbReference type="GO" id="GO:0006284">
    <property type="term" value="P:base-excision repair"/>
    <property type="evidence" value="ECO:0007669"/>
    <property type="project" value="TreeGrafter"/>
</dbReference>
<dbReference type="GO" id="GO:0008270">
    <property type="term" value="F:zinc ion binding"/>
    <property type="evidence" value="ECO:0007669"/>
    <property type="project" value="InterPro"/>
</dbReference>
<dbReference type="SUPFAM" id="SSF51658">
    <property type="entry name" value="Xylose isomerase-like"/>
    <property type="match status" value="1"/>
</dbReference>
<protein>
    <submittedName>
        <fullName evidence="2">Endonuclease IV</fullName>
        <ecNumber evidence="2">3.1.21.2</ecNumber>
    </submittedName>
</protein>
<dbReference type="PANTHER" id="PTHR21445">
    <property type="entry name" value="ENDONUCLEASE IV ENDODEOXYRIBONUCLEASE IV"/>
    <property type="match status" value="1"/>
</dbReference>
<dbReference type="RefSeq" id="WP_015411115.1">
    <property type="nucleotide sequence ID" value="NZ_CP009509.1"/>
</dbReference>
<dbReference type="Gene3D" id="3.20.20.150">
    <property type="entry name" value="Divalent-metal-dependent TIM barrel enzymes"/>
    <property type="match status" value="1"/>
</dbReference>
<dbReference type="Proteomes" id="UP000033058">
    <property type="component" value="Chromosome"/>
</dbReference>
<dbReference type="InterPro" id="IPR013022">
    <property type="entry name" value="Xyl_isomerase-like_TIM-brl"/>
</dbReference>
<dbReference type="SMART" id="SM00518">
    <property type="entry name" value="AP2Ec"/>
    <property type="match status" value="1"/>
</dbReference>
<dbReference type="InterPro" id="IPR036237">
    <property type="entry name" value="Xyl_isomerase-like_sf"/>
</dbReference>
<dbReference type="InterPro" id="IPR001719">
    <property type="entry name" value="AP_endonuc_2"/>
</dbReference>
<proteinExistence type="predicted"/>
<evidence type="ECO:0000313" key="2">
    <source>
        <dbReference type="EMBL" id="AKB39821.1"/>
    </source>
</evidence>
<dbReference type="GO" id="GO:0003677">
    <property type="term" value="F:DNA binding"/>
    <property type="evidence" value="ECO:0007669"/>
    <property type="project" value="InterPro"/>
</dbReference>
<feature type="domain" description="Xylose isomerase-like TIM barrel" evidence="1">
    <location>
        <begin position="27"/>
        <end position="263"/>
    </location>
</feature>
<dbReference type="GO" id="GO:0003906">
    <property type="term" value="F:DNA-(apurinic or apyrimidinic site) endonuclease activity"/>
    <property type="evidence" value="ECO:0007669"/>
    <property type="project" value="TreeGrafter"/>
</dbReference>
<dbReference type="FunFam" id="3.20.20.150:FF:000017">
    <property type="entry name" value="Endonuclease IV related protein"/>
    <property type="match status" value="1"/>
</dbReference>
<evidence type="ECO:0000313" key="3">
    <source>
        <dbReference type="Proteomes" id="UP000033058"/>
    </source>
</evidence>
<dbReference type="GO" id="GO:0008081">
    <property type="term" value="F:phosphoric diester hydrolase activity"/>
    <property type="evidence" value="ECO:0007669"/>
    <property type="project" value="TreeGrafter"/>
</dbReference>
<dbReference type="AlphaFoldDB" id="A0A0E3LEY3"/>
<sequence length="277" mass="30947">MLPEKLIFGTAGIPRSTKASNSVAGIARVRELELDCMELEFVQGVRMSEKGAVNVLEAARRENIALSVHAPYYINLNSSEEEKLKASMERIYQAARIGSLCGAESIVMHAAFYQKSSREAAYQNVSKALSELAGRLRDESIDAVLRPETMGKRAQFGTLDEVLSLSEEIEGVMPCLDFSHLHAREGKENSYPEFTSILSKVEEALGKEGLENMHMHVSGIEYDRNGEKKHLTLKESDFNYPELLKALKEFEVKGLVICESPIMEEDALLLKRTYAEL</sequence>
<dbReference type="EC" id="3.1.21.2" evidence="2"/>
<dbReference type="Pfam" id="PF01261">
    <property type="entry name" value="AP_endonuc_2"/>
    <property type="match status" value="1"/>
</dbReference>
<keyword evidence="2" id="KW-0378">Hydrolase</keyword>
<dbReference type="HOGENOM" id="CLU_068832_0_0_2"/>